<dbReference type="GO" id="GO:0005886">
    <property type="term" value="C:plasma membrane"/>
    <property type="evidence" value="ECO:0007669"/>
    <property type="project" value="UniProtKB-SubCell"/>
</dbReference>
<dbReference type="AlphaFoldDB" id="A0A7X2NRK0"/>
<evidence type="ECO:0000256" key="11">
    <source>
        <dbReference type="PROSITE-ProRule" id="PRU00421"/>
    </source>
</evidence>
<dbReference type="GO" id="GO:0009401">
    <property type="term" value="P:phosphoenolpyruvate-dependent sugar phosphotransferase system"/>
    <property type="evidence" value="ECO:0007669"/>
    <property type="project" value="UniProtKB-KW"/>
</dbReference>
<dbReference type="Pfam" id="PF00367">
    <property type="entry name" value="PTS_EIIB"/>
    <property type="match status" value="1"/>
</dbReference>
<dbReference type="PROSITE" id="PS01035">
    <property type="entry name" value="PTS_EIIB_TYPE_1_CYS"/>
    <property type="match status" value="1"/>
</dbReference>
<evidence type="ECO:0000256" key="1">
    <source>
        <dbReference type="ARBA" id="ARBA00004651"/>
    </source>
</evidence>
<evidence type="ECO:0000256" key="8">
    <source>
        <dbReference type="ARBA" id="ARBA00022777"/>
    </source>
</evidence>
<comment type="caution">
    <text evidence="15">The sequence shown here is derived from an EMBL/GenBank/DDBJ whole genome shotgun (WGS) entry which is preliminary data.</text>
</comment>
<feature type="active site" description="Phosphocysteine intermediate; for EIIB activity" evidence="11">
    <location>
        <position position="26"/>
    </location>
</feature>
<dbReference type="GO" id="GO:0016301">
    <property type="term" value="F:kinase activity"/>
    <property type="evidence" value="ECO:0007669"/>
    <property type="project" value="UniProtKB-KW"/>
</dbReference>
<feature type="transmembrane region" description="Helical" evidence="12">
    <location>
        <begin position="119"/>
        <end position="144"/>
    </location>
</feature>
<feature type="domain" description="PTS EIIB type-1" evidence="13">
    <location>
        <begin position="4"/>
        <end position="87"/>
    </location>
</feature>
<evidence type="ECO:0000256" key="3">
    <source>
        <dbReference type="ARBA" id="ARBA00022475"/>
    </source>
</evidence>
<dbReference type="GO" id="GO:0090588">
    <property type="term" value="F:protein-phosphocysteine-N-acetylmuramate phosphotransferase system transporter activity"/>
    <property type="evidence" value="ECO:0007669"/>
    <property type="project" value="TreeGrafter"/>
</dbReference>
<dbReference type="InterPro" id="IPR013013">
    <property type="entry name" value="PTS_EIIC_1"/>
</dbReference>
<feature type="transmembrane region" description="Helical" evidence="12">
    <location>
        <begin position="377"/>
        <end position="398"/>
    </location>
</feature>
<dbReference type="InterPro" id="IPR050558">
    <property type="entry name" value="PTS_Sugar-Specific_Components"/>
</dbReference>
<keyword evidence="9 12" id="KW-1133">Transmembrane helix</keyword>
<dbReference type="RefSeq" id="WP_105302917.1">
    <property type="nucleotide sequence ID" value="NZ_JAQXPC010000045.1"/>
</dbReference>
<evidence type="ECO:0000256" key="9">
    <source>
        <dbReference type="ARBA" id="ARBA00022989"/>
    </source>
</evidence>
<sequence length="482" mass="50930">MTNEELVKQMLEKLGGKDNVRSATNCQTRLRVQVTEDAKIDEAGLKGIDGVLGIVHDRPGYIEVVVGPGKCRKCADICRDMGIPSNAADAVSTNNDWKTNKSNVKSGQKPNKVRDLLKVFGEIFVPLIPGVIAAGLCAGIATLIRQLAPGYADSTFLNVIVSLLSLINAAFLSYLTAWAGYRAAERFGGTPILGGMLGMITGLDGINTISQAIGWFNEDIPLDSILRSGRGGVLAAVIGVYFMVKIEKAIRKKMPDSLDIVFTPILTLIVTLIPYIFVVMPVCGLISSGLCWIVQVLCMSDNIVVRIISGYVSAALFLPMVAMGMHHGLVALYSVQLEQFGYVMLYPALAMAGAGQVGAAIAISRKAKKVGNERLRNVIRGALPAGFLGVGEPLIYGVTLPMGKPFITAGLGAGFGGAFAMATEVAATTWGPSGLLALFVMTAGPHGAVQSVLCYAIGLVISYIMGFIITNAMVKDEEVANA</sequence>
<dbReference type="GO" id="GO:0008982">
    <property type="term" value="F:protein-N(PI)-phosphohistidine-sugar phosphotransferase activity"/>
    <property type="evidence" value="ECO:0007669"/>
    <property type="project" value="InterPro"/>
</dbReference>
<keyword evidence="8" id="KW-0418">Kinase</keyword>
<feature type="domain" description="PTS EIIC type-1" evidence="14">
    <location>
        <begin position="118"/>
        <end position="482"/>
    </location>
</feature>
<dbReference type="Proteomes" id="UP000461880">
    <property type="component" value="Unassembled WGS sequence"/>
</dbReference>
<keyword evidence="4 15" id="KW-0762">Sugar transport</keyword>
<dbReference type="PANTHER" id="PTHR30175">
    <property type="entry name" value="PHOSPHOTRANSFERASE SYSTEM TRANSPORT PROTEIN"/>
    <property type="match status" value="1"/>
</dbReference>
<evidence type="ECO:0000313" key="16">
    <source>
        <dbReference type="Proteomes" id="UP000461880"/>
    </source>
</evidence>
<dbReference type="InterPro" id="IPR018113">
    <property type="entry name" value="PTrfase_EIIB_Cys"/>
</dbReference>
<evidence type="ECO:0000256" key="2">
    <source>
        <dbReference type="ARBA" id="ARBA00022448"/>
    </source>
</evidence>
<dbReference type="Gene3D" id="3.30.1360.60">
    <property type="entry name" value="Glucose permease domain IIB"/>
    <property type="match status" value="1"/>
</dbReference>
<name>A0A7X2NRK0_9FIRM</name>
<proteinExistence type="predicted"/>
<dbReference type="InterPro" id="IPR001996">
    <property type="entry name" value="PTS_IIB_1"/>
</dbReference>
<keyword evidence="16" id="KW-1185">Reference proteome</keyword>
<feature type="transmembrane region" description="Helical" evidence="12">
    <location>
        <begin position="311"/>
        <end position="333"/>
    </location>
</feature>
<feature type="transmembrane region" description="Helical" evidence="12">
    <location>
        <begin position="452"/>
        <end position="474"/>
    </location>
</feature>
<keyword evidence="5" id="KW-0808">Transferase</keyword>
<evidence type="ECO:0000256" key="10">
    <source>
        <dbReference type="ARBA" id="ARBA00023136"/>
    </source>
</evidence>
<protein>
    <submittedName>
        <fullName evidence="15">PTS glucose transporter subunit IIB</fullName>
    </submittedName>
</protein>
<keyword evidence="7 12" id="KW-0812">Transmembrane</keyword>
<evidence type="ECO:0000259" key="14">
    <source>
        <dbReference type="PROSITE" id="PS51103"/>
    </source>
</evidence>
<keyword evidence="6" id="KW-0598">Phosphotransferase system</keyword>
<evidence type="ECO:0000313" key="15">
    <source>
        <dbReference type="EMBL" id="MSS58274.1"/>
    </source>
</evidence>
<dbReference type="PROSITE" id="PS51103">
    <property type="entry name" value="PTS_EIIC_TYPE_1"/>
    <property type="match status" value="1"/>
</dbReference>
<dbReference type="PANTHER" id="PTHR30175:SF3">
    <property type="entry name" value="PTS SYSTEM N-ACETYLMURAMIC ACID-SPECIFIC EIIBC COMPONENT"/>
    <property type="match status" value="1"/>
</dbReference>
<evidence type="ECO:0000256" key="4">
    <source>
        <dbReference type="ARBA" id="ARBA00022597"/>
    </source>
</evidence>
<comment type="subcellular location">
    <subcellularLocation>
        <location evidence="1">Cell membrane</location>
        <topology evidence="1">Multi-pass membrane protein</topology>
    </subcellularLocation>
</comment>
<dbReference type="Pfam" id="PF02378">
    <property type="entry name" value="PTS_EIIC"/>
    <property type="match status" value="1"/>
</dbReference>
<evidence type="ECO:0000256" key="6">
    <source>
        <dbReference type="ARBA" id="ARBA00022683"/>
    </source>
</evidence>
<feature type="transmembrane region" description="Helical" evidence="12">
    <location>
        <begin position="418"/>
        <end position="440"/>
    </location>
</feature>
<feature type="transmembrane region" description="Helical" evidence="12">
    <location>
        <begin position="345"/>
        <end position="365"/>
    </location>
</feature>
<reference evidence="15 16" key="1">
    <citation type="submission" date="2019-08" db="EMBL/GenBank/DDBJ databases">
        <title>In-depth cultivation of the pig gut microbiome towards novel bacterial diversity and tailored functional studies.</title>
        <authorList>
            <person name="Wylensek D."/>
            <person name="Hitch T.C.A."/>
            <person name="Clavel T."/>
        </authorList>
    </citation>
    <scope>NUCLEOTIDE SEQUENCE [LARGE SCALE GENOMIC DNA]</scope>
    <source>
        <strain evidence="15 16">Oil+RF-744-GAM-WT-6</strain>
    </source>
</reference>
<evidence type="ECO:0000256" key="7">
    <source>
        <dbReference type="ARBA" id="ARBA00022692"/>
    </source>
</evidence>
<dbReference type="PROSITE" id="PS51098">
    <property type="entry name" value="PTS_EIIB_TYPE_1"/>
    <property type="match status" value="1"/>
</dbReference>
<feature type="transmembrane region" description="Helical" evidence="12">
    <location>
        <begin position="156"/>
        <end position="181"/>
    </location>
</feature>
<keyword evidence="10 12" id="KW-0472">Membrane</keyword>
<feature type="transmembrane region" description="Helical" evidence="12">
    <location>
        <begin position="193"/>
        <end position="216"/>
    </location>
</feature>
<evidence type="ECO:0000256" key="12">
    <source>
        <dbReference type="SAM" id="Phobius"/>
    </source>
</evidence>
<accession>A0A7X2NRK0</accession>
<organism evidence="15 16">
    <name type="scientific">Stecheria intestinalis</name>
    <dbReference type="NCBI Taxonomy" id="2606630"/>
    <lineage>
        <taxon>Bacteria</taxon>
        <taxon>Bacillati</taxon>
        <taxon>Bacillota</taxon>
        <taxon>Erysipelotrichia</taxon>
        <taxon>Erysipelotrichales</taxon>
        <taxon>Erysipelotrichaceae</taxon>
        <taxon>Stecheria</taxon>
    </lineage>
</organism>
<keyword evidence="2" id="KW-0813">Transport</keyword>
<evidence type="ECO:0000256" key="5">
    <source>
        <dbReference type="ARBA" id="ARBA00022679"/>
    </source>
</evidence>
<evidence type="ECO:0000259" key="13">
    <source>
        <dbReference type="PROSITE" id="PS51098"/>
    </source>
</evidence>
<dbReference type="EMBL" id="VUMN01000009">
    <property type="protein sequence ID" value="MSS58274.1"/>
    <property type="molecule type" value="Genomic_DNA"/>
</dbReference>
<keyword evidence="3" id="KW-1003">Cell membrane</keyword>
<dbReference type="CDD" id="cd00212">
    <property type="entry name" value="PTS_IIB_glc"/>
    <property type="match status" value="1"/>
</dbReference>
<feature type="transmembrane region" description="Helical" evidence="12">
    <location>
        <begin position="258"/>
        <end position="278"/>
    </location>
</feature>
<dbReference type="InterPro" id="IPR003352">
    <property type="entry name" value="PTS_EIIC"/>
</dbReference>
<dbReference type="InterPro" id="IPR036878">
    <property type="entry name" value="Glu_permease_IIB"/>
</dbReference>
<gene>
    <name evidence="15" type="ORF">FYJ51_05070</name>
</gene>
<dbReference type="SUPFAM" id="SSF55604">
    <property type="entry name" value="Glucose permease domain IIB"/>
    <property type="match status" value="1"/>
</dbReference>